<evidence type="ECO:0000256" key="3">
    <source>
        <dbReference type="ARBA" id="ARBA00022989"/>
    </source>
</evidence>
<evidence type="ECO:0000313" key="8">
    <source>
        <dbReference type="Proteomes" id="UP001500037"/>
    </source>
</evidence>
<evidence type="ECO:0000259" key="6">
    <source>
        <dbReference type="Pfam" id="PF07291"/>
    </source>
</evidence>
<accession>A0ABP4HA72</accession>
<dbReference type="EMBL" id="BAAALF010000117">
    <property type="protein sequence ID" value="GAA1256087.1"/>
    <property type="molecule type" value="Genomic_DNA"/>
</dbReference>
<evidence type="ECO:0000256" key="1">
    <source>
        <dbReference type="ARBA" id="ARBA00004141"/>
    </source>
</evidence>
<name>A0ABP4HA72_9ACTN</name>
<evidence type="ECO:0000313" key="7">
    <source>
        <dbReference type="EMBL" id="GAA1256087.1"/>
    </source>
</evidence>
<keyword evidence="2 5" id="KW-0812">Transmembrane</keyword>
<feature type="transmembrane region" description="Helical" evidence="5">
    <location>
        <begin position="68"/>
        <end position="87"/>
    </location>
</feature>
<keyword evidence="8" id="KW-1185">Reference proteome</keyword>
<organism evidence="7 8">
    <name type="scientific">Kitasatospora nipponensis</name>
    <dbReference type="NCBI Taxonomy" id="258049"/>
    <lineage>
        <taxon>Bacteria</taxon>
        <taxon>Bacillati</taxon>
        <taxon>Actinomycetota</taxon>
        <taxon>Actinomycetes</taxon>
        <taxon>Kitasatosporales</taxon>
        <taxon>Streptomycetaceae</taxon>
        <taxon>Kitasatospora</taxon>
    </lineage>
</organism>
<evidence type="ECO:0000256" key="4">
    <source>
        <dbReference type="ARBA" id="ARBA00023136"/>
    </source>
</evidence>
<dbReference type="Proteomes" id="UP001500037">
    <property type="component" value="Unassembled WGS sequence"/>
</dbReference>
<feature type="domain" description="Methylamine utilisation protein MauE" evidence="6">
    <location>
        <begin position="10"/>
        <end position="79"/>
    </location>
</feature>
<dbReference type="PANTHER" id="PTHR36974:SF1">
    <property type="entry name" value="DOXX FAMILY MEMBRANE PROTEIN"/>
    <property type="match status" value="1"/>
</dbReference>
<keyword evidence="3 5" id="KW-1133">Transmembrane helix</keyword>
<comment type="subcellular location">
    <subcellularLocation>
        <location evidence="1">Membrane</location>
        <topology evidence="1">Multi-pass membrane protein</topology>
    </subcellularLocation>
</comment>
<sequence>MAASKRSVRLLSGLLLGAGVAHFARPAQFDAIVPRVLPGRARTWTYASGVAELLFGAALAVPRTRRTGALAAAGLFTAVFPANVQMAYDWRDRPAPLRALALARLPLQVPLALWALRIHRAERPS</sequence>
<gene>
    <name evidence="7" type="ORF">GCM10009665_53180</name>
</gene>
<evidence type="ECO:0000256" key="2">
    <source>
        <dbReference type="ARBA" id="ARBA00022692"/>
    </source>
</evidence>
<comment type="caution">
    <text evidence="7">The sequence shown here is derived from an EMBL/GenBank/DDBJ whole genome shotgun (WGS) entry which is preliminary data.</text>
</comment>
<reference evidence="8" key="1">
    <citation type="journal article" date="2019" name="Int. J. Syst. Evol. Microbiol.">
        <title>The Global Catalogue of Microorganisms (GCM) 10K type strain sequencing project: providing services to taxonomists for standard genome sequencing and annotation.</title>
        <authorList>
            <consortium name="The Broad Institute Genomics Platform"/>
            <consortium name="The Broad Institute Genome Sequencing Center for Infectious Disease"/>
            <person name="Wu L."/>
            <person name="Ma J."/>
        </authorList>
    </citation>
    <scope>NUCLEOTIDE SEQUENCE [LARGE SCALE GENOMIC DNA]</scope>
    <source>
        <strain evidence="8">JCM 13004</strain>
    </source>
</reference>
<feature type="transmembrane region" description="Helical" evidence="5">
    <location>
        <begin position="42"/>
        <end position="61"/>
    </location>
</feature>
<evidence type="ECO:0000256" key="5">
    <source>
        <dbReference type="SAM" id="Phobius"/>
    </source>
</evidence>
<dbReference type="RefSeq" id="WP_344444537.1">
    <property type="nucleotide sequence ID" value="NZ_BAAALF010000117.1"/>
</dbReference>
<dbReference type="Pfam" id="PF07291">
    <property type="entry name" value="MauE"/>
    <property type="match status" value="1"/>
</dbReference>
<protein>
    <submittedName>
        <fullName evidence="7">DoxX family protein</fullName>
    </submittedName>
</protein>
<keyword evidence="4 5" id="KW-0472">Membrane</keyword>
<proteinExistence type="predicted"/>
<dbReference type="PANTHER" id="PTHR36974">
    <property type="entry name" value="MEMBRANE PROTEIN-RELATED"/>
    <property type="match status" value="1"/>
</dbReference>
<dbReference type="InterPro" id="IPR009908">
    <property type="entry name" value="Methylamine_util_MauE"/>
</dbReference>